<dbReference type="Proteomes" id="UP000050280">
    <property type="component" value="Unassembled WGS sequence"/>
</dbReference>
<keyword evidence="2" id="KW-1185">Reference proteome</keyword>
<sequence length="55" mass="6177">MPFVAGPMRNPERFDAEMLMEVPFDPKAKFPLSSLSEPTTLPLTRLCVIVVVKTE</sequence>
<evidence type="ECO:0000313" key="1">
    <source>
        <dbReference type="EMBL" id="KPM31877.1"/>
    </source>
</evidence>
<reference evidence="1 2" key="1">
    <citation type="submission" date="2015-09" db="EMBL/GenBank/DDBJ databases">
        <title>Genome sequence of the marine flavobacterium Croceitalea dokdonensis DOKDO 023 that contains proton- and sodium-pumping rhodopsins.</title>
        <authorList>
            <person name="Kwon S.-K."/>
            <person name="Lee H.K."/>
            <person name="Kwak M.-J."/>
            <person name="Kim J.F."/>
        </authorList>
    </citation>
    <scope>NUCLEOTIDE SEQUENCE [LARGE SCALE GENOMIC DNA]</scope>
    <source>
        <strain evidence="1 2">DOKDO 023</strain>
    </source>
</reference>
<dbReference type="EMBL" id="LDJX01000004">
    <property type="protein sequence ID" value="KPM31877.1"/>
    <property type="molecule type" value="Genomic_DNA"/>
</dbReference>
<protein>
    <submittedName>
        <fullName evidence="1">Uncharacterized protein</fullName>
    </submittedName>
</protein>
<proteinExistence type="predicted"/>
<dbReference type="AlphaFoldDB" id="A0A0P7AF38"/>
<gene>
    <name evidence="1" type="ORF">I595_2377</name>
</gene>
<accession>A0A0P7AF38</accession>
<comment type="caution">
    <text evidence="1">The sequence shown here is derived from an EMBL/GenBank/DDBJ whole genome shotgun (WGS) entry which is preliminary data.</text>
</comment>
<organism evidence="1 2">
    <name type="scientific">Croceitalea dokdonensis DOKDO 023</name>
    <dbReference type="NCBI Taxonomy" id="1300341"/>
    <lineage>
        <taxon>Bacteria</taxon>
        <taxon>Pseudomonadati</taxon>
        <taxon>Bacteroidota</taxon>
        <taxon>Flavobacteriia</taxon>
        <taxon>Flavobacteriales</taxon>
        <taxon>Flavobacteriaceae</taxon>
        <taxon>Croceitalea</taxon>
    </lineage>
</organism>
<evidence type="ECO:0000313" key="2">
    <source>
        <dbReference type="Proteomes" id="UP000050280"/>
    </source>
</evidence>
<name>A0A0P7AF38_9FLAO</name>